<keyword evidence="3" id="KW-1185">Reference proteome</keyword>
<sequence length="156" mass="17500">MNTDAGRDDASLPRHTEISRPHENTADITRHETPILRHESPPARRRWLPAMATRTRQSHDIIARQLHPIGVDWPGLRCIRLVGVFLGVGLLGCVRANGQRDWTLVWRDSRAIGPGDAFFGSPDTTPSLQVFSTVAAMVLAVGREGAFSFRWKEVWK</sequence>
<proteinExistence type="predicted"/>
<gene>
    <name evidence="2" type="ORF">IWX46DRAFT_290593</name>
</gene>
<feature type="region of interest" description="Disordered" evidence="1">
    <location>
        <begin position="1"/>
        <end position="43"/>
    </location>
</feature>
<comment type="caution">
    <text evidence="2">The sequence shown here is derived from an EMBL/GenBank/DDBJ whole genome shotgun (WGS) entry which is preliminary data.</text>
</comment>
<organism evidence="2 3">
    <name type="scientific">Phyllosticta citricarpa</name>
    <dbReference type="NCBI Taxonomy" id="55181"/>
    <lineage>
        <taxon>Eukaryota</taxon>
        <taxon>Fungi</taxon>
        <taxon>Dikarya</taxon>
        <taxon>Ascomycota</taxon>
        <taxon>Pezizomycotina</taxon>
        <taxon>Dothideomycetes</taxon>
        <taxon>Dothideomycetes incertae sedis</taxon>
        <taxon>Botryosphaeriales</taxon>
        <taxon>Phyllostictaceae</taxon>
        <taxon>Phyllosticta</taxon>
    </lineage>
</organism>
<dbReference type="Proteomes" id="UP001365128">
    <property type="component" value="Unassembled WGS sequence"/>
</dbReference>
<protein>
    <submittedName>
        <fullName evidence="2">Uncharacterized protein</fullName>
    </submittedName>
</protein>
<reference evidence="2 3" key="1">
    <citation type="submission" date="2024-04" db="EMBL/GenBank/DDBJ databases">
        <title>Phyllosticta paracitricarpa is synonymous to the EU quarantine fungus P. citricarpa based on phylogenomic analyses.</title>
        <authorList>
            <consortium name="Lawrence Berkeley National Laboratory"/>
            <person name="Van Ingen-Buijs V.A."/>
            <person name="Van Westerhoven A.C."/>
            <person name="Haridas S."/>
            <person name="Skiadas P."/>
            <person name="Martin F."/>
            <person name="Groenewald J.Z."/>
            <person name="Crous P.W."/>
            <person name="Seidl M.F."/>
        </authorList>
    </citation>
    <scope>NUCLEOTIDE SEQUENCE [LARGE SCALE GENOMIC DNA]</scope>
    <source>
        <strain evidence="2 3">CBS 122670</strain>
    </source>
</reference>
<evidence type="ECO:0000313" key="2">
    <source>
        <dbReference type="EMBL" id="KAK7553558.1"/>
    </source>
</evidence>
<accession>A0ABR1MME3</accession>
<evidence type="ECO:0000313" key="3">
    <source>
        <dbReference type="Proteomes" id="UP001365128"/>
    </source>
</evidence>
<feature type="compositionally biased region" description="Basic and acidic residues" evidence="1">
    <location>
        <begin position="1"/>
        <end position="42"/>
    </location>
</feature>
<evidence type="ECO:0000256" key="1">
    <source>
        <dbReference type="SAM" id="MobiDB-lite"/>
    </source>
</evidence>
<dbReference type="EMBL" id="JBBPDW010000004">
    <property type="protein sequence ID" value="KAK7553558.1"/>
    <property type="molecule type" value="Genomic_DNA"/>
</dbReference>
<name>A0ABR1MME3_9PEZI</name>